<evidence type="ECO:0000256" key="1">
    <source>
        <dbReference type="SAM" id="SignalP"/>
    </source>
</evidence>
<evidence type="ECO:0008006" key="4">
    <source>
        <dbReference type="Google" id="ProtNLM"/>
    </source>
</evidence>
<dbReference type="OrthoDB" id="4206771at2"/>
<keyword evidence="3" id="KW-1185">Reference proteome</keyword>
<keyword evidence="1" id="KW-0732">Signal</keyword>
<evidence type="ECO:0000313" key="2">
    <source>
        <dbReference type="EMBL" id="TWE17947.1"/>
    </source>
</evidence>
<gene>
    <name evidence="2" type="ORF">FB465_2994</name>
</gene>
<dbReference type="EMBL" id="VIVR01000001">
    <property type="protein sequence ID" value="TWE17947.1"/>
    <property type="molecule type" value="Genomic_DNA"/>
</dbReference>
<feature type="signal peptide" evidence="1">
    <location>
        <begin position="1"/>
        <end position="28"/>
    </location>
</feature>
<reference evidence="2 3" key="1">
    <citation type="submission" date="2019-06" db="EMBL/GenBank/DDBJ databases">
        <title>Sequencing the genomes of 1000 actinobacteria strains.</title>
        <authorList>
            <person name="Klenk H.-P."/>
        </authorList>
    </citation>
    <scope>NUCLEOTIDE SEQUENCE [LARGE SCALE GENOMIC DNA]</scope>
    <source>
        <strain evidence="2 3">DSM 41649</strain>
    </source>
</reference>
<sequence length="185" mass="19614">MITAIRKGALLGVLVLGGGLLLAPSAFAAAEEPAGCPPDTWYEVTQYGSAHYEAIGSPSGKYNSSSSTETLRYDLTTTSSKSTTWSAEAGGSVSWGIATVQAKTSYSVTKQTTSGKTLANTINVPAHKYGYTTPKIERRVFQIEKYQDTPRCTPRSLGVVGRLNAITAYPFFSECTAASPCTPKP</sequence>
<dbReference type="AlphaFoldDB" id="A0A561EQQ6"/>
<dbReference type="RefSeq" id="WP_145790961.1">
    <property type="nucleotide sequence ID" value="NZ_BAAABR010000007.1"/>
</dbReference>
<organism evidence="2 3">
    <name type="scientific">Kitasatospora atroaurantiaca</name>
    <dbReference type="NCBI Taxonomy" id="285545"/>
    <lineage>
        <taxon>Bacteria</taxon>
        <taxon>Bacillati</taxon>
        <taxon>Actinomycetota</taxon>
        <taxon>Actinomycetes</taxon>
        <taxon>Kitasatosporales</taxon>
        <taxon>Streptomycetaceae</taxon>
        <taxon>Kitasatospora</taxon>
    </lineage>
</organism>
<accession>A0A561EQQ6</accession>
<evidence type="ECO:0000313" key="3">
    <source>
        <dbReference type="Proteomes" id="UP000318416"/>
    </source>
</evidence>
<protein>
    <recommendedName>
        <fullName evidence="4">Secreted protein</fullName>
    </recommendedName>
</protein>
<name>A0A561EQQ6_9ACTN</name>
<comment type="caution">
    <text evidence="2">The sequence shown here is derived from an EMBL/GenBank/DDBJ whole genome shotgun (WGS) entry which is preliminary data.</text>
</comment>
<dbReference type="Proteomes" id="UP000318416">
    <property type="component" value="Unassembled WGS sequence"/>
</dbReference>
<proteinExistence type="predicted"/>
<feature type="chain" id="PRO_5022158908" description="Secreted protein" evidence="1">
    <location>
        <begin position="29"/>
        <end position="185"/>
    </location>
</feature>